<protein>
    <recommendedName>
        <fullName evidence="3">C2 NT-type domain-containing protein</fullName>
    </recommendedName>
</protein>
<dbReference type="PANTHER" id="PTHR47270:SF3">
    <property type="entry name" value="HYPOTETICAL PROTEIN"/>
    <property type="match status" value="1"/>
</dbReference>
<feature type="compositionally biased region" description="Low complexity" evidence="2">
    <location>
        <begin position="249"/>
        <end position="263"/>
    </location>
</feature>
<feature type="compositionally biased region" description="Basic and acidic residues" evidence="2">
    <location>
        <begin position="1192"/>
        <end position="1206"/>
    </location>
</feature>
<dbReference type="PANTHER" id="PTHR47270">
    <property type="entry name" value="PROTEIN MLP1-LIKE"/>
    <property type="match status" value="1"/>
</dbReference>
<dbReference type="InterPro" id="IPR019448">
    <property type="entry name" value="NT-C2"/>
</dbReference>
<dbReference type="PROSITE" id="PS51840">
    <property type="entry name" value="C2_NT"/>
    <property type="match status" value="1"/>
</dbReference>
<feature type="region of interest" description="Disordered" evidence="2">
    <location>
        <begin position="1192"/>
        <end position="1220"/>
    </location>
</feature>
<keyword evidence="1" id="KW-0175">Coiled coil</keyword>
<feature type="coiled-coil region" evidence="1">
    <location>
        <begin position="1094"/>
        <end position="1121"/>
    </location>
</feature>
<feature type="compositionally biased region" description="Basic and acidic residues" evidence="2">
    <location>
        <begin position="165"/>
        <end position="175"/>
    </location>
</feature>
<feature type="coiled-coil region" evidence="1">
    <location>
        <begin position="599"/>
        <end position="816"/>
    </location>
</feature>
<proteinExistence type="predicted"/>
<dbReference type="EMBL" id="CM007390">
    <property type="protein sequence ID" value="ONK57042.1"/>
    <property type="molecule type" value="Genomic_DNA"/>
</dbReference>
<feature type="compositionally biased region" description="Basic and acidic residues" evidence="2">
    <location>
        <begin position="477"/>
        <end position="487"/>
    </location>
</feature>
<evidence type="ECO:0000313" key="5">
    <source>
        <dbReference type="Proteomes" id="UP000243459"/>
    </source>
</evidence>
<evidence type="ECO:0000313" key="4">
    <source>
        <dbReference type="EMBL" id="ONK57042.1"/>
    </source>
</evidence>
<organism evidence="4 5">
    <name type="scientific">Asparagus officinalis</name>
    <name type="common">Garden asparagus</name>
    <dbReference type="NCBI Taxonomy" id="4686"/>
    <lineage>
        <taxon>Eukaryota</taxon>
        <taxon>Viridiplantae</taxon>
        <taxon>Streptophyta</taxon>
        <taxon>Embryophyta</taxon>
        <taxon>Tracheophyta</taxon>
        <taxon>Spermatophyta</taxon>
        <taxon>Magnoliopsida</taxon>
        <taxon>Liliopsida</taxon>
        <taxon>Asparagales</taxon>
        <taxon>Asparagaceae</taxon>
        <taxon>Asparagoideae</taxon>
        <taxon>Asparagus</taxon>
    </lineage>
</organism>
<keyword evidence="5" id="KW-1185">Reference proteome</keyword>
<dbReference type="Proteomes" id="UP000243459">
    <property type="component" value="Chromosome 10"/>
</dbReference>
<feature type="domain" description="C2 NT-type" evidence="3">
    <location>
        <begin position="6"/>
        <end position="141"/>
    </location>
</feature>
<feature type="compositionally biased region" description="Polar residues" evidence="2">
    <location>
        <begin position="264"/>
        <end position="277"/>
    </location>
</feature>
<dbReference type="AlphaFoldDB" id="A0A5P1E320"/>
<feature type="region of interest" description="Disordered" evidence="2">
    <location>
        <begin position="317"/>
        <end position="347"/>
    </location>
</feature>
<feature type="coiled-coil region" evidence="1">
    <location>
        <begin position="899"/>
        <end position="926"/>
    </location>
</feature>
<feature type="region of interest" description="Disordered" evidence="2">
    <location>
        <begin position="428"/>
        <end position="450"/>
    </location>
</feature>
<feature type="coiled-coil region" evidence="1">
    <location>
        <begin position="1018"/>
        <end position="1045"/>
    </location>
</feature>
<sequence>MFKLHRHKSDRLGERVEFRFSSLQAFQIPKGWDRLVLSIVCVETGKTIAKSSKAMVRSGTCQWTETFSQSIFIPQYGASKEIEECVFKVVVAMGSHRTGILGEITINLTDYMSSHDSGSFSLPLKRCNYGTILQIRIQCLNPKRGLRDIKSSRETTSSFEGLHTNNDEMDGKSDGSDSIINQSFGSSSSNNFGVIYSEEATNRDTSFSASGSHRSSDSGDSPIGKLNFSPRNNLNGGFPSLTPAEEFSRSNPSSFNSRASGSSTPNRGQESTAQTPMSLGPNASPKAFLEIAEETIEELQDEVKMWERHSQKLKQDIEKFKKESSDKSKRQKELDMELSASYSERDSLKKEVEQLKASLEEAITKQTPIRGSKNEVTSCVEKELEDELKFLNESNANLSLQLKKSQEANLELVSILEELEETVEKQKLELEKLPQKSPANGSDCEKEAEWKAKLSAKEEEISKLEGKLSSKLNAEIPSEHESSRSHSDLIKEIEDLRDKVWELERDCAELTDENLELMYKMKKSGQDMKEKDSENSYSEIDLKSQNKMKMLEKKCADLEVELQYFKDQAPHLDISKESTRNESDIEDLKIAFSLKKKEIDVLKHEKEELELSITNIQRDKSNLEKNLASTVDSHTSTNKMLERKLMELESSKNELEIQACELEEENIQLSERVSGLEAQLRYLTNEKESNRLELEDSRSLVEDLKGEVAQQRAEIESQKGELKQKLLDAQKRLSEIQEETEYLKRSHSKLQSTMESLIEENSSLQKSNGDLRRQKLDLHERSAHLEVELSESQKRISEFLEKVKLLEIKLSSMQNDIITKEKILTSQLESICQDHEDQEERISQAKLMLNQIDGVNNVEVENLKREIAHLSSQLCSTDEEREQMASDAVLEVSGLRSDKIKLESSLQEAIAKIKMYETEIQSLRQESSKKVQGVVDLLNASKQSEEMLMSDIEHIQRQADAAKSGEEKFRKVASELELKIKASDYEKEQIMEEASSLKVQVERIAHLQDEILVLKSSLEDAKFENGKLEDLLQSVSEECEGLKTEKTSFVEKISIMQKALDDGGDDRRSRIALEEKLLRLEGDLSAKEASYAHEAELKNEINRIKRANSEYQRKIQCLEEEKCQLMRKAGMLNNENNQDKIVPDKDNDRTHDLESTIQNLESRVHALEDELTELVEANNMYKIQLQGLMEEKQNDNTKVPEKHISEGETGSQEASKISSLETELKEMRERYLHMSLQYAEVEAQREELVLKLKTTAKGKGWFS</sequence>
<feature type="region of interest" description="Disordered" evidence="2">
    <location>
        <begin position="150"/>
        <end position="184"/>
    </location>
</feature>
<feature type="region of interest" description="Disordered" evidence="2">
    <location>
        <begin position="205"/>
        <end position="283"/>
    </location>
</feature>
<evidence type="ECO:0000256" key="1">
    <source>
        <dbReference type="SAM" id="Coils"/>
    </source>
</evidence>
<feature type="coiled-coil region" evidence="1">
    <location>
        <begin position="1150"/>
        <end position="1191"/>
    </location>
</feature>
<accession>A0A5P1E320</accession>
<reference evidence="5" key="1">
    <citation type="journal article" date="2017" name="Nat. Commun.">
        <title>The asparagus genome sheds light on the origin and evolution of a young Y chromosome.</title>
        <authorList>
            <person name="Harkess A."/>
            <person name="Zhou J."/>
            <person name="Xu C."/>
            <person name="Bowers J.E."/>
            <person name="Van der Hulst R."/>
            <person name="Ayyampalayam S."/>
            <person name="Mercati F."/>
            <person name="Riccardi P."/>
            <person name="McKain M.R."/>
            <person name="Kakrana A."/>
            <person name="Tang H."/>
            <person name="Ray J."/>
            <person name="Groenendijk J."/>
            <person name="Arikit S."/>
            <person name="Mathioni S.M."/>
            <person name="Nakano M."/>
            <person name="Shan H."/>
            <person name="Telgmann-Rauber A."/>
            <person name="Kanno A."/>
            <person name="Yue Z."/>
            <person name="Chen H."/>
            <person name="Li W."/>
            <person name="Chen Y."/>
            <person name="Xu X."/>
            <person name="Zhang Y."/>
            <person name="Luo S."/>
            <person name="Chen H."/>
            <person name="Gao J."/>
            <person name="Mao Z."/>
            <person name="Pires J.C."/>
            <person name="Luo M."/>
            <person name="Kudrna D."/>
            <person name="Wing R.A."/>
            <person name="Meyers B.C."/>
            <person name="Yi K."/>
            <person name="Kong H."/>
            <person name="Lavrijsen P."/>
            <person name="Sunseri F."/>
            <person name="Falavigna A."/>
            <person name="Ye Y."/>
            <person name="Leebens-Mack J.H."/>
            <person name="Chen G."/>
        </authorList>
    </citation>
    <scope>NUCLEOTIDE SEQUENCE [LARGE SCALE GENOMIC DNA]</scope>
    <source>
        <strain evidence="5">cv. DH0086</strain>
    </source>
</reference>
<feature type="compositionally biased region" description="Low complexity" evidence="2">
    <location>
        <begin position="206"/>
        <end position="221"/>
    </location>
</feature>
<gene>
    <name evidence="4" type="ORF">A4U43_C10F16000</name>
</gene>
<dbReference type="Gramene" id="ONK57042">
    <property type="protein sequence ID" value="ONK57042"/>
    <property type="gene ID" value="A4U43_C10F16000"/>
</dbReference>
<feature type="compositionally biased region" description="Polar residues" evidence="2">
    <location>
        <begin position="1208"/>
        <end position="1220"/>
    </location>
</feature>
<evidence type="ECO:0000256" key="2">
    <source>
        <dbReference type="SAM" id="MobiDB-lite"/>
    </source>
</evidence>
<feature type="region of interest" description="Disordered" evidence="2">
    <location>
        <begin position="464"/>
        <end position="487"/>
    </location>
</feature>
<feature type="compositionally biased region" description="Basic and acidic residues" evidence="2">
    <location>
        <begin position="317"/>
        <end position="335"/>
    </location>
</feature>
<dbReference type="OrthoDB" id="658575at2759"/>
<dbReference type="OMA" id="QMDSNAD"/>
<dbReference type="Pfam" id="PF10358">
    <property type="entry name" value="NT-C2"/>
    <property type="match status" value="1"/>
</dbReference>
<evidence type="ECO:0000259" key="3">
    <source>
        <dbReference type="PROSITE" id="PS51840"/>
    </source>
</evidence>
<name>A0A5P1E320_ASPOF</name>